<feature type="compositionally biased region" description="Basic residues" evidence="2">
    <location>
        <begin position="291"/>
        <end position="300"/>
    </location>
</feature>
<evidence type="ECO:0000256" key="2">
    <source>
        <dbReference type="SAM" id="MobiDB-lite"/>
    </source>
</evidence>
<organism evidence="3">
    <name type="scientific">marine metagenome</name>
    <dbReference type="NCBI Taxonomy" id="408172"/>
    <lineage>
        <taxon>unclassified sequences</taxon>
        <taxon>metagenomes</taxon>
        <taxon>ecological metagenomes</taxon>
    </lineage>
</organism>
<dbReference type="AlphaFoldDB" id="A0A381N3X9"/>
<proteinExistence type="predicted"/>
<feature type="coiled-coil region" evidence="1">
    <location>
        <begin position="21"/>
        <end position="55"/>
    </location>
</feature>
<protein>
    <submittedName>
        <fullName evidence="3">Uncharacterized protein</fullName>
    </submittedName>
</protein>
<gene>
    <name evidence="3" type="ORF">METZ01_LOCUS2033</name>
</gene>
<sequence>VQISLWDDLEEIDQSDIEDLRGDQKRLLATFENELKELRAERKEQVEIVKSLRSAIGKVEVADSGRKSLLREFHRSRKSAQQEKEKRDSINKCIPPPTNILFEWLSVTHTRLTTIDNDLTAVPMLNRELGSFSRFFELQSSIERKKVAESAHTRYAERISEMRRITTKLDKNKADKGRSVSEITGDLGIEDGRISRKEIRGVSNRISAIDKRLDVLGGERKAARKELSRIEAYSRITQGRLGRVKISDIKDIARSGGSLSTAEMGALLDIGGLSSLGEEPDAEPEPAVERRQKKKGRKLGVARSGSRKGNLATRKEE</sequence>
<feature type="non-terminal residue" evidence="3">
    <location>
        <position position="1"/>
    </location>
</feature>
<evidence type="ECO:0000313" key="3">
    <source>
        <dbReference type="EMBL" id="SUZ49179.1"/>
    </source>
</evidence>
<evidence type="ECO:0000256" key="1">
    <source>
        <dbReference type="SAM" id="Coils"/>
    </source>
</evidence>
<keyword evidence="1" id="KW-0175">Coiled coil</keyword>
<dbReference type="EMBL" id="UINC01000107">
    <property type="protein sequence ID" value="SUZ49179.1"/>
    <property type="molecule type" value="Genomic_DNA"/>
</dbReference>
<feature type="region of interest" description="Disordered" evidence="2">
    <location>
        <begin position="273"/>
        <end position="317"/>
    </location>
</feature>
<name>A0A381N3X9_9ZZZZ</name>
<accession>A0A381N3X9</accession>
<reference evidence="3" key="1">
    <citation type="submission" date="2018-05" db="EMBL/GenBank/DDBJ databases">
        <authorList>
            <person name="Lanie J.A."/>
            <person name="Ng W.-L."/>
            <person name="Kazmierczak K.M."/>
            <person name="Andrzejewski T.M."/>
            <person name="Davidsen T.M."/>
            <person name="Wayne K.J."/>
            <person name="Tettelin H."/>
            <person name="Glass J.I."/>
            <person name="Rusch D."/>
            <person name="Podicherti R."/>
            <person name="Tsui H.-C.T."/>
            <person name="Winkler M.E."/>
        </authorList>
    </citation>
    <scope>NUCLEOTIDE SEQUENCE</scope>
</reference>